<comment type="caution">
    <text evidence="3">The sequence shown here is derived from an EMBL/GenBank/DDBJ whole genome shotgun (WGS) entry which is preliminary data.</text>
</comment>
<dbReference type="GO" id="GO:0016787">
    <property type="term" value="F:hydrolase activity"/>
    <property type="evidence" value="ECO:0007669"/>
    <property type="project" value="InterPro"/>
</dbReference>
<organism evidence="3 4">
    <name type="scientific">Blastopirellula marina</name>
    <dbReference type="NCBI Taxonomy" id="124"/>
    <lineage>
        <taxon>Bacteria</taxon>
        <taxon>Pseudomonadati</taxon>
        <taxon>Planctomycetota</taxon>
        <taxon>Planctomycetia</taxon>
        <taxon>Pirellulales</taxon>
        <taxon>Pirellulaceae</taxon>
        <taxon>Blastopirellula</taxon>
    </lineage>
</organism>
<feature type="signal peptide" evidence="1">
    <location>
        <begin position="1"/>
        <end position="24"/>
    </location>
</feature>
<evidence type="ECO:0000313" key="4">
    <source>
        <dbReference type="Proteomes" id="UP000239388"/>
    </source>
</evidence>
<dbReference type="PANTHER" id="PTHR33546">
    <property type="entry name" value="LARGE, MULTIFUNCTIONAL SECRETED PROTEIN-RELATED"/>
    <property type="match status" value="1"/>
</dbReference>
<dbReference type="PANTHER" id="PTHR33546:SF1">
    <property type="entry name" value="LARGE, MULTIFUNCTIONAL SECRETED PROTEIN"/>
    <property type="match status" value="1"/>
</dbReference>
<dbReference type="InterPro" id="IPR010496">
    <property type="entry name" value="AL/BT2_dom"/>
</dbReference>
<dbReference type="Pfam" id="PF06439">
    <property type="entry name" value="3keto-disac_hyd"/>
    <property type="match status" value="1"/>
</dbReference>
<feature type="domain" description="3-keto-alpha-glucoside-1,2-lyase/3-keto-2-hydroxy-glucal hydratase" evidence="2">
    <location>
        <begin position="153"/>
        <end position="329"/>
    </location>
</feature>
<evidence type="ECO:0000313" key="3">
    <source>
        <dbReference type="EMBL" id="PQO28672.1"/>
    </source>
</evidence>
<protein>
    <submittedName>
        <fullName evidence="3">DUF1080 domain-containing protein</fullName>
    </submittedName>
</protein>
<proteinExistence type="predicted"/>
<dbReference type="AlphaFoldDB" id="A0A2S8F953"/>
<dbReference type="EMBL" id="PUIB01000024">
    <property type="protein sequence ID" value="PQO28672.1"/>
    <property type="molecule type" value="Genomic_DNA"/>
</dbReference>
<dbReference type="Gene3D" id="2.60.120.560">
    <property type="entry name" value="Exo-inulinase, domain 1"/>
    <property type="match status" value="1"/>
</dbReference>
<keyword evidence="1" id="KW-0732">Signal</keyword>
<dbReference type="RefSeq" id="WP_105357831.1">
    <property type="nucleotide sequence ID" value="NZ_PUIB01000024.1"/>
</dbReference>
<evidence type="ECO:0000259" key="2">
    <source>
        <dbReference type="Pfam" id="PF06439"/>
    </source>
</evidence>
<feature type="chain" id="PRO_5015671708" evidence="1">
    <location>
        <begin position="25"/>
        <end position="332"/>
    </location>
</feature>
<name>A0A2S8F953_9BACT</name>
<dbReference type="OrthoDB" id="176168at2"/>
<reference evidence="3 4" key="1">
    <citation type="submission" date="2018-02" db="EMBL/GenBank/DDBJ databases">
        <title>Comparative genomes isolates from brazilian mangrove.</title>
        <authorList>
            <person name="Araujo J.E."/>
            <person name="Taketani R.G."/>
            <person name="Silva M.C.P."/>
            <person name="Loureco M.V."/>
            <person name="Andreote F.D."/>
        </authorList>
    </citation>
    <scope>NUCLEOTIDE SEQUENCE [LARGE SCALE GENOMIC DNA]</scope>
    <source>
        <strain evidence="3 4">NAP PRIS-MGV</strain>
    </source>
</reference>
<gene>
    <name evidence="3" type="ORF">C5Y98_23085</name>
</gene>
<accession>A0A2S8F953</accession>
<dbReference type="Proteomes" id="UP000239388">
    <property type="component" value="Unassembled WGS sequence"/>
</dbReference>
<sequence>MQRPLARFLCAAVLAIATPLAVFAADDLKTYTDPQEAGPDYALQGEYVGKVNVDGAEVKYGVQVIALGNDKFQAVPYPGGLPGDGYAGDMSYEDLLKSEGTARDGKVEFKGENFIATLGDGKIEVVTDGGDAVGTFKKVERQSPTLGKKAPAGAVVLFDGTSADKFENGKIVQDNLLLADCYSKEKFGDHSMHIEFRTPFKPEGRGQGRGNSGVYIQSRYECQVLDSFGLSGEDNECGGIYKVSKPKVNMCYPPLTWQTYDIDFTAAKYDADGKKTANARVTIKQNGVVIHDDLELPQETPGRHKESPEKDALYLQGHGNPVVFRNIWVVEK</sequence>
<evidence type="ECO:0000256" key="1">
    <source>
        <dbReference type="SAM" id="SignalP"/>
    </source>
</evidence>